<dbReference type="Gene3D" id="1.10.357.10">
    <property type="entry name" value="Tetracycline Repressor, domain 2"/>
    <property type="match status" value="1"/>
</dbReference>
<evidence type="ECO:0000313" key="5">
    <source>
        <dbReference type="Proteomes" id="UP000646365"/>
    </source>
</evidence>
<organism evidence="4 5">
    <name type="scientific">Aliidongia dinghuensis</name>
    <dbReference type="NCBI Taxonomy" id="1867774"/>
    <lineage>
        <taxon>Bacteria</taxon>
        <taxon>Pseudomonadati</taxon>
        <taxon>Pseudomonadota</taxon>
        <taxon>Alphaproteobacteria</taxon>
        <taxon>Rhodospirillales</taxon>
        <taxon>Dongiaceae</taxon>
        <taxon>Aliidongia</taxon>
    </lineage>
</organism>
<dbReference type="RefSeq" id="WP_189050774.1">
    <property type="nucleotide sequence ID" value="NZ_BMJQ01000014.1"/>
</dbReference>
<feature type="domain" description="HTH tetR-type" evidence="3">
    <location>
        <begin position="6"/>
        <end position="66"/>
    </location>
</feature>
<accession>A0A8J2YY70</accession>
<evidence type="ECO:0000256" key="1">
    <source>
        <dbReference type="ARBA" id="ARBA00023125"/>
    </source>
</evidence>
<feature type="DNA-binding region" description="H-T-H motif" evidence="2">
    <location>
        <begin position="29"/>
        <end position="48"/>
    </location>
</feature>
<proteinExistence type="predicted"/>
<dbReference type="PANTHER" id="PTHR30055">
    <property type="entry name" value="HTH-TYPE TRANSCRIPTIONAL REGULATOR RUTR"/>
    <property type="match status" value="1"/>
</dbReference>
<keyword evidence="5" id="KW-1185">Reference proteome</keyword>
<gene>
    <name evidence="4" type="ORF">GCM10011611_49530</name>
</gene>
<dbReference type="InterPro" id="IPR009057">
    <property type="entry name" value="Homeodomain-like_sf"/>
</dbReference>
<dbReference type="InterPro" id="IPR036271">
    <property type="entry name" value="Tet_transcr_reg_TetR-rel_C_sf"/>
</dbReference>
<evidence type="ECO:0000256" key="2">
    <source>
        <dbReference type="PROSITE-ProRule" id="PRU00335"/>
    </source>
</evidence>
<dbReference type="GO" id="GO:0003700">
    <property type="term" value="F:DNA-binding transcription factor activity"/>
    <property type="evidence" value="ECO:0007669"/>
    <property type="project" value="TreeGrafter"/>
</dbReference>
<dbReference type="SUPFAM" id="SSF48498">
    <property type="entry name" value="Tetracyclin repressor-like, C-terminal domain"/>
    <property type="match status" value="1"/>
</dbReference>
<dbReference type="Pfam" id="PF00440">
    <property type="entry name" value="TetR_N"/>
    <property type="match status" value="1"/>
</dbReference>
<dbReference type="PANTHER" id="PTHR30055:SF200">
    <property type="entry name" value="HTH-TYPE TRANSCRIPTIONAL REPRESSOR BDCR"/>
    <property type="match status" value="1"/>
</dbReference>
<dbReference type="Proteomes" id="UP000646365">
    <property type="component" value="Unassembled WGS sequence"/>
</dbReference>
<reference evidence="4" key="2">
    <citation type="submission" date="2020-09" db="EMBL/GenBank/DDBJ databases">
        <authorList>
            <person name="Sun Q."/>
            <person name="Zhou Y."/>
        </authorList>
    </citation>
    <scope>NUCLEOTIDE SEQUENCE</scope>
    <source>
        <strain evidence="4">CGMCC 1.15725</strain>
    </source>
</reference>
<dbReference type="SUPFAM" id="SSF46689">
    <property type="entry name" value="Homeodomain-like"/>
    <property type="match status" value="1"/>
</dbReference>
<name>A0A8J2YY70_9PROT</name>
<comment type="caution">
    <text evidence="4">The sequence shown here is derived from an EMBL/GenBank/DDBJ whole genome shotgun (WGS) entry which is preliminary data.</text>
</comment>
<dbReference type="EMBL" id="BMJQ01000014">
    <property type="protein sequence ID" value="GGF37107.1"/>
    <property type="molecule type" value="Genomic_DNA"/>
</dbReference>
<evidence type="ECO:0000313" key="4">
    <source>
        <dbReference type="EMBL" id="GGF37107.1"/>
    </source>
</evidence>
<protein>
    <submittedName>
        <fullName evidence="4">TetR family transcriptional regulator</fullName>
    </submittedName>
</protein>
<dbReference type="GO" id="GO:0000976">
    <property type="term" value="F:transcription cis-regulatory region binding"/>
    <property type="evidence" value="ECO:0007669"/>
    <property type="project" value="TreeGrafter"/>
</dbReference>
<reference evidence="4" key="1">
    <citation type="journal article" date="2014" name="Int. J. Syst. Evol. Microbiol.">
        <title>Complete genome sequence of Corynebacterium casei LMG S-19264T (=DSM 44701T), isolated from a smear-ripened cheese.</title>
        <authorList>
            <consortium name="US DOE Joint Genome Institute (JGI-PGF)"/>
            <person name="Walter F."/>
            <person name="Albersmeier A."/>
            <person name="Kalinowski J."/>
            <person name="Ruckert C."/>
        </authorList>
    </citation>
    <scope>NUCLEOTIDE SEQUENCE</scope>
    <source>
        <strain evidence="4">CGMCC 1.15725</strain>
    </source>
</reference>
<dbReference type="PROSITE" id="PS50977">
    <property type="entry name" value="HTH_TETR_2"/>
    <property type="match status" value="1"/>
</dbReference>
<sequence length="190" mass="20709">MRGTAEATRQRLLEAAYDLFYAEGFGRVGIDRVAEAAGVTKRTLYYHFDSKDTLLAAVLDHQHALALSRIAEWAEPLAAADLGQFLDALFAALERWSRERRWTGAGMTRLVMELADLPGHPARAVAARHKAAIEDWLTTAFERHGAAAPRAGARTVMLLLEGTQAMMLISGDRSYAATAAAAARRMILGT</sequence>
<dbReference type="InterPro" id="IPR050109">
    <property type="entry name" value="HTH-type_TetR-like_transc_reg"/>
</dbReference>
<keyword evidence="1 2" id="KW-0238">DNA-binding</keyword>
<evidence type="ECO:0000259" key="3">
    <source>
        <dbReference type="PROSITE" id="PS50977"/>
    </source>
</evidence>
<dbReference type="PRINTS" id="PR00455">
    <property type="entry name" value="HTHTETR"/>
</dbReference>
<dbReference type="InterPro" id="IPR001647">
    <property type="entry name" value="HTH_TetR"/>
</dbReference>
<dbReference type="AlphaFoldDB" id="A0A8J2YY70"/>